<dbReference type="GO" id="GO:0008233">
    <property type="term" value="F:peptidase activity"/>
    <property type="evidence" value="ECO:0007669"/>
    <property type="project" value="UniProtKB-ARBA"/>
</dbReference>
<dbReference type="EMBL" id="PQIB02000012">
    <property type="protein sequence ID" value="RLM78400.1"/>
    <property type="molecule type" value="Genomic_DNA"/>
</dbReference>
<evidence type="ECO:0000256" key="4">
    <source>
        <dbReference type="ARBA" id="ARBA00022490"/>
    </source>
</evidence>
<evidence type="ECO:0000256" key="3">
    <source>
        <dbReference type="ARBA" id="ARBA00011083"/>
    </source>
</evidence>
<proteinExistence type="inferred from homology"/>
<evidence type="ECO:0000256" key="5">
    <source>
        <dbReference type="ARBA" id="ARBA00022801"/>
    </source>
</evidence>
<comment type="similarity">
    <text evidence="3">Belongs to the peptidase C26 family.</text>
</comment>
<keyword evidence="4" id="KW-0963">Cytoplasm</keyword>
<accession>A0A3L6QDF6</accession>
<protein>
    <submittedName>
        <fullName evidence="7">Glutamine amidotransferase-like protein C13C5.04</fullName>
    </submittedName>
</protein>
<dbReference type="InterPro" id="IPR017926">
    <property type="entry name" value="GATASE"/>
</dbReference>
<dbReference type="GO" id="GO:0019760">
    <property type="term" value="P:glucosinolate metabolic process"/>
    <property type="evidence" value="ECO:0007669"/>
    <property type="project" value="UniProtKB-ARBA"/>
</dbReference>
<name>A0A3L6QDF6_PANMI</name>
<feature type="domain" description="Glutamine amidotransferase" evidence="6">
    <location>
        <begin position="70"/>
        <end position="212"/>
    </location>
</feature>
<comment type="caution">
    <text evidence="7">The sequence shown here is derived from an EMBL/GenBank/DDBJ whole genome shotgun (WGS) entry which is preliminary data.</text>
</comment>
<dbReference type="STRING" id="4540.A0A3L6QDF6"/>
<dbReference type="InterPro" id="IPR029062">
    <property type="entry name" value="Class_I_gatase-like"/>
</dbReference>
<dbReference type="GO" id="GO:0016740">
    <property type="term" value="F:transferase activity"/>
    <property type="evidence" value="ECO:0007669"/>
    <property type="project" value="UniProtKB-KW"/>
</dbReference>
<organism evidence="7 8">
    <name type="scientific">Panicum miliaceum</name>
    <name type="common">Proso millet</name>
    <name type="synonym">Broomcorn millet</name>
    <dbReference type="NCBI Taxonomy" id="4540"/>
    <lineage>
        <taxon>Eukaryota</taxon>
        <taxon>Viridiplantae</taxon>
        <taxon>Streptophyta</taxon>
        <taxon>Embryophyta</taxon>
        <taxon>Tracheophyta</taxon>
        <taxon>Spermatophyta</taxon>
        <taxon>Magnoliopsida</taxon>
        <taxon>Liliopsida</taxon>
        <taxon>Poales</taxon>
        <taxon>Poaceae</taxon>
        <taxon>PACMAD clade</taxon>
        <taxon>Panicoideae</taxon>
        <taxon>Panicodae</taxon>
        <taxon>Paniceae</taxon>
        <taxon>Panicinae</taxon>
        <taxon>Panicum</taxon>
        <taxon>Panicum sect. Panicum</taxon>
    </lineage>
</organism>
<dbReference type="OrthoDB" id="92161at2759"/>
<evidence type="ECO:0000256" key="2">
    <source>
        <dbReference type="ARBA" id="ARBA00005179"/>
    </source>
</evidence>
<comment type="subcellular location">
    <subcellularLocation>
        <location evidence="1">Cytoplasm</location>
        <location evidence="1">Cytosol</location>
    </subcellularLocation>
</comment>
<evidence type="ECO:0000256" key="1">
    <source>
        <dbReference type="ARBA" id="ARBA00004514"/>
    </source>
</evidence>
<comment type="pathway">
    <text evidence="2">Secondary metabolite biosynthesis.</text>
</comment>
<dbReference type="SUPFAM" id="SSF52317">
    <property type="entry name" value="Class I glutamine amidotransferase-like"/>
    <property type="match status" value="2"/>
</dbReference>
<dbReference type="PANTHER" id="PTHR42695">
    <property type="entry name" value="GLUTAMINE AMIDOTRANSFERASE YLR126C-RELATED"/>
    <property type="match status" value="1"/>
</dbReference>
<dbReference type="AlphaFoldDB" id="A0A3L6QDF6"/>
<dbReference type="Pfam" id="PF00117">
    <property type="entry name" value="GATase"/>
    <property type="match status" value="1"/>
</dbReference>
<evidence type="ECO:0000313" key="8">
    <source>
        <dbReference type="Proteomes" id="UP000275267"/>
    </source>
</evidence>
<keyword evidence="8" id="KW-1185">Reference proteome</keyword>
<keyword evidence="5" id="KW-0378">Hydrolase</keyword>
<sequence length="455" mass="48645">MAVAATKPAAVGRRYALLLALWDSEYAKKVYGGYRNVFVAAFGGGDAMEEGAERWDCFRVIAGEFPAPEDLASYDGFVVSGSPHDAYGDEPWVRRLCELIRALHAMEKRVLGVCFGHQVLCRALGGRVGKARNGWDVGVKKVTFARDLKGFAFLGDLEELPSSASLVEVHQDEVWELPPGATVLAFSEKTRVEAFAVGEHALGIQGHPEYTADILHNLVDRLTGQSAIPASVGEDARRTVAETGGPDRSFWTGLCKRFLGGGGSTNTPRPAPVRDAAPEVTFARDLKGFAFLGDLEELPSSASLVEVHQDEVWELPPGATVLAFSEKTRVEAFAVGEHALGIQGHPEYTTDILHNLIDGLTSQSAIPASVGEDARRTVSETGGPDRASWTALCKGFLNGGRRSCGRPTPVREPAPEVSSRAIVAGCFTAGTAPMVQLACSASTGQLARAFSLHDW</sequence>
<gene>
    <name evidence="7" type="ORF">C2845_PM12G04680</name>
</gene>
<evidence type="ECO:0000259" key="6">
    <source>
        <dbReference type="Pfam" id="PF00117"/>
    </source>
</evidence>
<dbReference type="PROSITE" id="PS51273">
    <property type="entry name" value="GATASE_TYPE_1"/>
    <property type="match status" value="1"/>
</dbReference>
<dbReference type="PANTHER" id="PTHR42695:SF15">
    <property type="entry name" value="OS02G0179200 PROTEIN"/>
    <property type="match status" value="1"/>
</dbReference>
<evidence type="ECO:0000313" key="7">
    <source>
        <dbReference type="EMBL" id="RLM78400.1"/>
    </source>
</evidence>
<dbReference type="CDD" id="cd01741">
    <property type="entry name" value="GATase1_1"/>
    <property type="match status" value="1"/>
</dbReference>
<dbReference type="InterPro" id="IPR044992">
    <property type="entry name" value="ChyE-like"/>
</dbReference>
<dbReference type="Proteomes" id="UP000275267">
    <property type="component" value="Unassembled WGS sequence"/>
</dbReference>
<dbReference type="Gene3D" id="3.40.50.880">
    <property type="match status" value="2"/>
</dbReference>
<reference evidence="8" key="1">
    <citation type="journal article" date="2019" name="Nat. Commun.">
        <title>The genome of broomcorn millet.</title>
        <authorList>
            <person name="Zou C."/>
            <person name="Miki D."/>
            <person name="Li D."/>
            <person name="Tang Q."/>
            <person name="Xiao L."/>
            <person name="Rajput S."/>
            <person name="Deng P."/>
            <person name="Jia W."/>
            <person name="Huang R."/>
            <person name="Zhang M."/>
            <person name="Sun Y."/>
            <person name="Hu J."/>
            <person name="Fu X."/>
            <person name="Schnable P.S."/>
            <person name="Li F."/>
            <person name="Zhang H."/>
            <person name="Feng B."/>
            <person name="Zhu X."/>
            <person name="Liu R."/>
            <person name="Schnable J.C."/>
            <person name="Zhu J.-K."/>
            <person name="Zhang H."/>
        </authorList>
    </citation>
    <scope>NUCLEOTIDE SEQUENCE [LARGE SCALE GENOMIC DNA]</scope>
</reference>
<dbReference type="GO" id="GO:0005829">
    <property type="term" value="C:cytosol"/>
    <property type="evidence" value="ECO:0007669"/>
    <property type="project" value="UniProtKB-SubCell"/>
</dbReference>
<dbReference type="FunFam" id="3.40.50.880:FF:000040">
    <property type="entry name" value="Gamma-glutamyl peptidase 5"/>
    <property type="match status" value="1"/>
</dbReference>